<dbReference type="AlphaFoldDB" id="A0A084QWS2"/>
<dbReference type="GO" id="GO:0020037">
    <property type="term" value="F:heme binding"/>
    <property type="evidence" value="ECO:0007669"/>
    <property type="project" value="InterPro"/>
</dbReference>
<dbReference type="SUPFAM" id="SSF48264">
    <property type="entry name" value="Cytochrome P450"/>
    <property type="match status" value="1"/>
</dbReference>
<dbReference type="InterPro" id="IPR002403">
    <property type="entry name" value="Cyt_P450_E_grp-IV"/>
</dbReference>
<evidence type="ECO:0000256" key="6">
    <source>
        <dbReference type="ARBA" id="ARBA00023033"/>
    </source>
</evidence>
<accession>A0A084QWS2</accession>
<evidence type="ECO:0000256" key="3">
    <source>
        <dbReference type="ARBA" id="ARBA00010617"/>
    </source>
</evidence>
<dbReference type="InParanoid" id="A0A084QWS2"/>
<proteinExistence type="inferred from homology"/>
<feature type="binding site" description="axial binding residue" evidence="7">
    <location>
        <position position="417"/>
    </location>
    <ligand>
        <name>heme</name>
        <dbReference type="ChEBI" id="CHEBI:30413"/>
    </ligand>
    <ligandPart>
        <name>Fe</name>
        <dbReference type="ChEBI" id="CHEBI:18248"/>
    </ligandPart>
</feature>
<dbReference type="STRING" id="1283841.A0A084QWS2"/>
<feature type="chain" id="PRO_5001779746" description="Cytochrome P450" evidence="8">
    <location>
        <begin position="25"/>
        <end position="499"/>
    </location>
</feature>
<comment type="pathway">
    <text evidence="2">Mycotoxin biosynthesis.</text>
</comment>
<dbReference type="HOGENOM" id="CLU_018012_4_2_1"/>
<dbReference type="PRINTS" id="PR00465">
    <property type="entry name" value="EP450IV"/>
</dbReference>
<dbReference type="EMBL" id="KL659896">
    <property type="protein sequence ID" value="KFA68407.1"/>
    <property type="molecule type" value="Genomic_DNA"/>
</dbReference>
<evidence type="ECO:0000313" key="10">
    <source>
        <dbReference type="Proteomes" id="UP000028524"/>
    </source>
</evidence>
<dbReference type="Gene3D" id="1.10.630.10">
    <property type="entry name" value="Cytochrome P450"/>
    <property type="match status" value="1"/>
</dbReference>
<dbReference type="GO" id="GO:0005506">
    <property type="term" value="F:iron ion binding"/>
    <property type="evidence" value="ECO:0007669"/>
    <property type="project" value="InterPro"/>
</dbReference>
<comment type="cofactor">
    <cofactor evidence="1 7">
        <name>heme</name>
        <dbReference type="ChEBI" id="CHEBI:30413"/>
    </cofactor>
</comment>
<dbReference type="PANTHER" id="PTHR47582:SF1">
    <property type="entry name" value="P450, PUTATIVE (EUROFUNG)-RELATED"/>
    <property type="match status" value="1"/>
</dbReference>
<evidence type="ECO:0000256" key="5">
    <source>
        <dbReference type="ARBA" id="ARBA00023004"/>
    </source>
</evidence>
<comment type="similarity">
    <text evidence="3">Belongs to the cytochrome P450 family.</text>
</comment>
<evidence type="ECO:0008006" key="11">
    <source>
        <dbReference type="Google" id="ProtNLM"/>
    </source>
</evidence>
<keyword evidence="6" id="KW-0560">Oxidoreductase</keyword>
<evidence type="ECO:0000256" key="8">
    <source>
        <dbReference type="SAM" id="SignalP"/>
    </source>
</evidence>
<keyword evidence="8" id="KW-0732">Signal</keyword>
<evidence type="ECO:0000256" key="7">
    <source>
        <dbReference type="PIRSR" id="PIRSR602403-1"/>
    </source>
</evidence>
<evidence type="ECO:0000256" key="2">
    <source>
        <dbReference type="ARBA" id="ARBA00004685"/>
    </source>
</evidence>
<keyword evidence="4 7" id="KW-0479">Metal-binding</keyword>
<dbReference type="InterPro" id="IPR036396">
    <property type="entry name" value="Cyt_P450_sf"/>
</dbReference>
<keyword evidence="5 7" id="KW-0408">Iron</keyword>
<dbReference type="Proteomes" id="UP000028524">
    <property type="component" value="Unassembled WGS sequence"/>
</dbReference>
<name>A0A084QWS2_STAC4</name>
<organism evidence="9 10">
    <name type="scientific">Stachybotrys chlorohalonatus (strain IBT 40285)</name>
    <dbReference type="NCBI Taxonomy" id="1283841"/>
    <lineage>
        <taxon>Eukaryota</taxon>
        <taxon>Fungi</taxon>
        <taxon>Dikarya</taxon>
        <taxon>Ascomycota</taxon>
        <taxon>Pezizomycotina</taxon>
        <taxon>Sordariomycetes</taxon>
        <taxon>Hypocreomycetidae</taxon>
        <taxon>Hypocreales</taxon>
        <taxon>Stachybotryaceae</taxon>
        <taxon>Stachybotrys</taxon>
    </lineage>
</organism>
<reference evidence="9 10" key="1">
    <citation type="journal article" date="2014" name="BMC Genomics">
        <title>Comparative genome sequencing reveals chemotype-specific gene clusters in the toxigenic black mold Stachybotrys.</title>
        <authorList>
            <person name="Semeiks J."/>
            <person name="Borek D."/>
            <person name="Otwinowski Z."/>
            <person name="Grishin N.V."/>
        </authorList>
    </citation>
    <scope>NUCLEOTIDE SEQUENCE [LARGE SCALE GENOMIC DNA]</scope>
    <source>
        <strain evidence="9 10">IBT 40285</strain>
    </source>
</reference>
<dbReference type="GO" id="GO:0016705">
    <property type="term" value="F:oxidoreductase activity, acting on paired donors, with incorporation or reduction of molecular oxygen"/>
    <property type="evidence" value="ECO:0007669"/>
    <property type="project" value="InterPro"/>
</dbReference>
<evidence type="ECO:0000256" key="4">
    <source>
        <dbReference type="ARBA" id="ARBA00022723"/>
    </source>
</evidence>
<dbReference type="OrthoDB" id="1470350at2759"/>
<dbReference type="Pfam" id="PF00067">
    <property type="entry name" value="p450"/>
    <property type="match status" value="1"/>
</dbReference>
<evidence type="ECO:0000313" key="9">
    <source>
        <dbReference type="EMBL" id="KFA68407.1"/>
    </source>
</evidence>
<dbReference type="CDD" id="cd11040">
    <property type="entry name" value="CYP7_CYP8-like"/>
    <property type="match status" value="1"/>
</dbReference>
<dbReference type="GO" id="GO:0004497">
    <property type="term" value="F:monooxygenase activity"/>
    <property type="evidence" value="ECO:0007669"/>
    <property type="project" value="UniProtKB-KW"/>
</dbReference>
<dbReference type="InterPro" id="IPR001128">
    <property type="entry name" value="Cyt_P450"/>
</dbReference>
<protein>
    <recommendedName>
        <fullName evidence="11">Cytochrome P450</fullName>
    </recommendedName>
</protein>
<keyword evidence="10" id="KW-1185">Reference proteome</keyword>
<keyword evidence="7" id="KW-0349">Heme</keyword>
<evidence type="ECO:0000256" key="1">
    <source>
        <dbReference type="ARBA" id="ARBA00001971"/>
    </source>
</evidence>
<gene>
    <name evidence="9" type="ORF">S40285_02533</name>
</gene>
<feature type="signal peptide" evidence="8">
    <location>
        <begin position="1"/>
        <end position="24"/>
    </location>
</feature>
<dbReference type="OMA" id="DDICKQQ"/>
<sequence length="499" mass="55853">MLREIAYCLLGLAIAAYSLEYVLAAGDDPKEPARLRSGPPLVGHIIGIYRHGMAYFSKTCKTTNEEIFTIAIFNLKLYISNSHRLNAFIQKNSKSLSFRPFIKVTVKAFGDASPETDKLFEGALLDDFSHAMKNGLAPGPQLDEQNLRMGIAAVRHVDELVEKEEIVLIKWVDDAIVQATSAGVYGKNHPYTDPKVVAAFWKWMEYNLAHLFGADITGKGYAARAIVFKAFQDYCRDLPDDCSFVVRERLRTLYDHGVSMDEAAKQEATFSIAAFPNTIPTMYWVLYEVFSRPELLQELRDEISTQAVSRMEGNGVLLDVSALKTKCPLLLGVIQETQRTRHMHANIRKVMQDTVLDGKYLLKAGNYVQMPGAPIHASAGIWGPTTDAFDPHRFLPKPDNDRASGSFMAWGAAPHLCPARQFATTEVMLITAMLVLRVDLRPTEPGGWERNPEVRTDDSSTLGRPLKELLLRVEKRDGWQGEWKLEMGESRTRISLASG</sequence>
<keyword evidence="6" id="KW-0503">Monooxygenase</keyword>
<dbReference type="PANTHER" id="PTHR47582">
    <property type="entry name" value="P450, PUTATIVE (EUROFUNG)-RELATED"/>
    <property type="match status" value="1"/>
</dbReference>
<dbReference type="InterPro" id="IPR053007">
    <property type="entry name" value="CYP450_monoxygenase_sec-met"/>
</dbReference>